<accession>A0A7J7FQ52</accession>
<dbReference type="AlphaFoldDB" id="A0A7J7FQ52"/>
<name>A0A7J7FQ52_CAMSI</name>
<sequence>MLNSLIFLQVNTSPIDHLRTSLLLLCKTHELLLFQIAQHVTKNNSRPAESSLLCISNTQLKGSFANLVERTPIADEYYKLLKHNHKSRNSEALIQKICGKIL</sequence>
<reference evidence="2" key="1">
    <citation type="journal article" date="2020" name="Nat. Commun.">
        <title>Genome assembly of wild tea tree DASZ reveals pedigree and selection history of tea varieties.</title>
        <authorList>
            <person name="Zhang W."/>
            <person name="Zhang Y."/>
            <person name="Qiu H."/>
            <person name="Guo Y."/>
            <person name="Wan H."/>
            <person name="Zhang X."/>
            <person name="Scossa F."/>
            <person name="Alseekh S."/>
            <person name="Zhang Q."/>
            <person name="Wang P."/>
            <person name="Xu L."/>
            <person name="Schmidt M.H."/>
            <person name="Jia X."/>
            <person name="Li D."/>
            <person name="Zhu A."/>
            <person name="Guo F."/>
            <person name="Chen W."/>
            <person name="Ni D."/>
            <person name="Usadel B."/>
            <person name="Fernie A.R."/>
            <person name="Wen W."/>
        </authorList>
    </citation>
    <scope>NUCLEOTIDE SEQUENCE [LARGE SCALE GENOMIC DNA]</scope>
    <source>
        <strain evidence="2">cv. G240</strain>
    </source>
</reference>
<gene>
    <name evidence="1" type="ORF">HYC85_030960</name>
</gene>
<dbReference type="EMBL" id="JACBKZ010000015">
    <property type="protein sequence ID" value="KAF5930087.1"/>
    <property type="molecule type" value="Genomic_DNA"/>
</dbReference>
<organism evidence="1 2">
    <name type="scientific">Camellia sinensis</name>
    <name type="common">Tea plant</name>
    <name type="synonym">Thea sinensis</name>
    <dbReference type="NCBI Taxonomy" id="4442"/>
    <lineage>
        <taxon>Eukaryota</taxon>
        <taxon>Viridiplantae</taxon>
        <taxon>Streptophyta</taxon>
        <taxon>Embryophyta</taxon>
        <taxon>Tracheophyta</taxon>
        <taxon>Spermatophyta</taxon>
        <taxon>Magnoliopsida</taxon>
        <taxon>eudicotyledons</taxon>
        <taxon>Gunneridae</taxon>
        <taxon>Pentapetalae</taxon>
        <taxon>asterids</taxon>
        <taxon>Ericales</taxon>
        <taxon>Theaceae</taxon>
        <taxon>Camellia</taxon>
    </lineage>
</organism>
<protein>
    <submittedName>
        <fullName evidence="1">Uncharacterized protein</fullName>
    </submittedName>
</protein>
<dbReference type="Proteomes" id="UP000593564">
    <property type="component" value="Unassembled WGS sequence"/>
</dbReference>
<reference evidence="1 2" key="2">
    <citation type="submission" date="2020-07" db="EMBL/GenBank/DDBJ databases">
        <title>Genome assembly of wild tea tree DASZ reveals pedigree and selection history of tea varieties.</title>
        <authorList>
            <person name="Zhang W."/>
        </authorList>
    </citation>
    <scope>NUCLEOTIDE SEQUENCE [LARGE SCALE GENOMIC DNA]</scope>
    <source>
        <strain evidence="2">cv. G240</strain>
        <tissue evidence="1">Leaf</tissue>
    </source>
</reference>
<comment type="caution">
    <text evidence="1">The sequence shown here is derived from an EMBL/GenBank/DDBJ whole genome shotgun (WGS) entry which is preliminary data.</text>
</comment>
<evidence type="ECO:0000313" key="2">
    <source>
        <dbReference type="Proteomes" id="UP000593564"/>
    </source>
</evidence>
<keyword evidence="2" id="KW-1185">Reference proteome</keyword>
<proteinExistence type="predicted"/>
<evidence type="ECO:0000313" key="1">
    <source>
        <dbReference type="EMBL" id="KAF5930087.1"/>
    </source>
</evidence>